<dbReference type="GO" id="GO:0006270">
    <property type="term" value="P:DNA replication initiation"/>
    <property type="evidence" value="ECO:0007669"/>
    <property type="project" value="InterPro"/>
</dbReference>
<dbReference type="RefSeq" id="WP_039104548.1">
    <property type="nucleotide sequence ID" value="NZ_CP009056.1"/>
</dbReference>
<protein>
    <submittedName>
        <fullName evidence="1">Phage replication protein P</fullName>
    </submittedName>
</protein>
<dbReference type="Pfam" id="PF06992">
    <property type="entry name" value="Phage_lambda_P"/>
    <property type="match status" value="1"/>
</dbReference>
<dbReference type="HOGENOM" id="CLU_079822_0_0_6"/>
<sequence length="227" mass="26386">MRNITELVPQIKIINSDDSEKKQKKEEIAEIVNKLFRQLKAACPAMFHTLNNNDENAVKRQWIIGFIENGINPTMINSGMRIARRQNNPFMPSVGQFIEWCEKGMSEIYGLPTPDELVKNVIRFCECKWSDDFCNYDYGSDANYWLVNDLYRAMQDEYLSRDKLLIKAEKLIAILTKKMMTGYVIQPAKKAITQTIKVKREPLSREAQLSKLNEIKQKFGFIHAQGR</sequence>
<dbReference type="OrthoDB" id="5675790at2"/>
<dbReference type="STRING" id="1267021.FPB0191_01120"/>
<dbReference type="Proteomes" id="UP000030901">
    <property type="component" value="Chromosome"/>
</dbReference>
<dbReference type="InterPro" id="IPR009731">
    <property type="entry name" value="P-like"/>
</dbReference>
<evidence type="ECO:0000313" key="1">
    <source>
        <dbReference type="EMBL" id="AJA44944.1"/>
    </source>
</evidence>
<proteinExistence type="predicted"/>
<dbReference type="AlphaFoldDB" id="A0A0A7S093"/>
<name>A0A0A7S093_FRIPE</name>
<evidence type="ECO:0000313" key="2">
    <source>
        <dbReference type="Proteomes" id="UP000030901"/>
    </source>
</evidence>
<dbReference type="EMBL" id="CP009056">
    <property type="protein sequence ID" value="AJA44944.1"/>
    <property type="molecule type" value="Genomic_DNA"/>
</dbReference>
<gene>
    <name evidence="1" type="ORF">FPB0191_01120</name>
</gene>
<dbReference type="KEGG" id="fpp:FPB0191_01120"/>
<accession>A0A0A7S093</accession>
<reference evidence="1 2" key="1">
    <citation type="journal article" date="2014" name="Appl. Environ. Microbiol.">
        <title>Gut symbionts from distinct hosts exhibit genotoxic activity via divergent colibactin biosynthetic pathways.</title>
        <authorList>
            <person name="Engel P."/>
            <person name="Vizcaino M.I."/>
            <person name="Crawford J.M."/>
        </authorList>
    </citation>
    <scope>NUCLEOTIDE SEQUENCE [LARGE SCALE GENOMIC DNA]</scope>
    <source>
        <strain evidence="1 2">PEB0191</strain>
    </source>
</reference>
<keyword evidence="2" id="KW-1185">Reference proteome</keyword>
<organism evidence="1 2">
    <name type="scientific">Frischella perrara</name>
    <dbReference type="NCBI Taxonomy" id="1267021"/>
    <lineage>
        <taxon>Bacteria</taxon>
        <taxon>Pseudomonadati</taxon>
        <taxon>Pseudomonadota</taxon>
        <taxon>Gammaproteobacteria</taxon>
        <taxon>Orbales</taxon>
        <taxon>Orbaceae</taxon>
        <taxon>Frischella</taxon>
    </lineage>
</organism>